<feature type="transmembrane region" description="Helical" evidence="2">
    <location>
        <begin position="163"/>
        <end position="182"/>
    </location>
</feature>
<feature type="transmembrane region" description="Helical" evidence="2">
    <location>
        <begin position="134"/>
        <end position="151"/>
    </location>
</feature>
<evidence type="ECO:0000256" key="2">
    <source>
        <dbReference type="SAM" id="Phobius"/>
    </source>
</evidence>
<keyword evidence="2" id="KW-1133">Transmembrane helix</keyword>
<dbReference type="RefSeq" id="XP_001644378.1">
    <property type="nucleotide sequence ID" value="XM_001644328.1"/>
</dbReference>
<feature type="region of interest" description="Disordered" evidence="1">
    <location>
        <begin position="1"/>
        <end position="33"/>
    </location>
</feature>
<dbReference type="HOGENOM" id="CLU_1379071_0_0_1"/>
<keyword evidence="4" id="KW-1185">Reference proteome</keyword>
<feature type="compositionally biased region" description="Basic and acidic residues" evidence="1">
    <location>
        <begin position="1"/>
        <end position="18"/>
    </location>
</feature>
<keyword evidence="2" id="KW-0472">Membrane</keyword>
<protein>
    <submittedName>
        <fullName evidence="3">Uncharacterized protein</fullName>
    </submittedName>
</protein>
<name>A7TMM2_VANPO</name>
<dbReference type="EMBL" id="DS480423">
    <property type="protein sequence ID" value="EDO16520.1"/>
    <property type="molecule type" value="Genomic_DNA"/>
</dbReference>
<dbReference type="GeneID" id="5544669"/>
<evidence type="ECO:0000313" key="4">
    <source>
        <dbReference type="Proteomes" id="UP000000267"/>
    </source>
</evidence>
<evidence type="ECO:0000313" key="3">
    <source>
        <dbReference type="EMBL" id="EDO16520.1"/>
    </source>
</evidence>
<organism evidence="4">
    <name type="scientific">Vanderwaltozyma polyspora (strain ATCC 22028 / DSM 70294 / BCRC 21397 / CBS 2163 / NBRC 10782 / NRRL Y-8283 / UCD 57-17)</name>
    <name type="common">Kluyveromyces polysporus</name>
    <dbReference type="NCBI Taxonomy" id="436907"/>
    <lineage>
        <taxon>Eukaryota</taxon>
        <taxon>Fungi</taxon>
        <taxon>Dikarya</taxon>
        <taxon>Ascomycota</taxon>
        <taxon>Saccharomycotina</taxon>
        <taxon>Saccharomycetes</taxon>
        <taxon>Saccharomycetales</taxon>
        <taxon>Saccharomycetaceae</taxon>
        <taxon>Vanderwaltozyma</taxon>
    </lineage>
</organism>
<dbReference type="PhylomeDB" id="A7TMM2"/>
<keyword evidence="2" id="KW-0812">Transmembrane</keyword>
<accession>A7TMM2</accession>
<sequence length="198" mass="22417">MIEEKSELNEANMKKQPEDTFQEPDLENNMVPMNDKETANSMKILEKEASFLFKCSAISVGFSWAIALDFIFDEYLHSAKVQYAFGNGVQLALIAAFSIVINIITIASLIRLIEKDGKFKLPKLLKVLSNIDASVVNWTCGVFATLLYIILSAFEQIKGRVNLYQFIVASILYHLGISEQFINNKLFFDVPENVTKYV</sequence>
<evidence type="ECO:0000256" key="1">
    <source>
        <dbReference type="SAM" id="MobiDB-lite"/>
    </source>
</evidence>
<feature type="transmembrane region" description="Helical" evidence="2">
    <location>
        <begin position="92"/>
        <end position="113"/>
    </location>
</feature>
<reference evidence="3 4" key="1">
    <citation type="journal article" date="2007" name="Proc. Natl. Acad. Sci. U.S.A.">
        <title>Independent sorting-out of thousands of duplicated gene pairs in two yeast species descended from a whole-genome duplication.</title>
        <authorList>
            <person name="Scannell D.R."/>
            <person name="Frank A.C."/>
            <person name="Conant G.C."/>
            <person name="Byrne K.P."/>
            <person name="Woolfit M."/>
            <person name="Wolfe K.H."/>
        </authorList>
    </citation>
    <scope>NUCLEOTIDE SEQUENCE [LARGE SCALE GENOMIC DNA]</scope>
    <source>
        <strain evidence="4">ATCC 22028 / DSM 70294 / BCRC 21397 / CBS 2163 / NBRC 10782 / NRRL Y-8283 / UCD 57-17</strain>
    </source>
</reference>
<feature type="transmembrane region" description="Helical" evidence="2">
    <location>
        <begin position="51"/>
        <end position="72"/>
    </location>
</feature>
<dbReference type="InParanoid" id="A7TMM2"/>
<gene>
    <name evidence="3" type="ORF">Kpol_513p36</name>
</gene>
<proteinExistence type="predicted"/>
<dbReference type="AlphaFoldDB" id="A7TMM2"/>
<dbReference type="KEGG" id="vpo:Kpol_513p36"/>
<dbReference type="Proteomes" id="UP000000267">
    <property type="component" value="Unassembled WGS sequence"/>
</dbReference>